<dbReference type="Proteomes" id="UP000552954">
    <property type="component" value="Unassembled WGS sequence"/>
</dbReference>
<keyword evidence="3" id="KW-1185">Reference proteome</keyword>
<dbReference type="InterPro" id="IPR038765">
    <property type="entry name" value="Papain-like_cys_pep_sf"/>
</dbReference>
<dbReference type="RefSeq" id="WP_171559861.1">
    <property type="nucleotide sequence ID" value="NZ_JABFCS010000001.1"/>
</dbReference>
<evidence type="ECO:0000313" key="3">
    <source>
        <dbReference type="Proteomes" id="UP000552954"/>
    </source>
</evidence>
<dbReference type="InterPro" id="IPR002931">
    <property type="entry name" value="Transglutaminase-like"/>
</dbReference>
<organism evidence="2 3">
    <name type="scientific">Ramlibacter montanisoli</name>
    <dbReference type="NCBI Taxonomy" id="2732512"/>
    <lineage>
        <taxon>Bacteria</taxon>
        <taxon>Pseudomonadati</taxon>
        <taxon>Pseudomonadota</taxon>
        <taxon>Betaproteobacteria</taxon>
        <taxon>Burkholderiales</taxon>
        <taxon>Comamonadaceae</taxon>
        <taxon>Ramlibacter</taxon>
    </lineage>
</organism>
<dbReference type="SUPFAM" id="SSF54001">
    <property type="entry name" value="Cysteine proteinases"/>
    <property type="match status" value="1"/>
</dbReference>
<evidence type="ECO:0000313" key="2">
    <source>
        <dbReference type="EMBL" id="NNU43863.1"/>
    </source>
</evidence>
<dbReference type="AlphaFoldDB" id="A0A849KIH9"/>
<evidence type="ECO:0000259" key="1">
    <source>
        <dbReference type="Pfam" id="PF01841"/>
    </source>
</evidence>
<feature type="domain" description="Transglutaminase-like" evidence="1">
    <location>
        <begin position="39"/>
        <end position="142"/>
    </location>
</feature>
<dbReference type="Gene3D" id="3.10.620.30">
    <property type="match status" value="1"/>
</dbReference>
<reference evidence="2 3" key="1">
    <citation type="submission" date="2020-05" db="EMBL/GenBank/DDBJ databases">
        <authorList>
            <person name="Khan S.A."/>
            <person name="Jeon C.O."/>
            <person name="Chun B.H."/>
        </authorList>
    </citation>
    <scope>NUCLEOTIDE SEQUENCE [LARGE SCALE GENOMIC DNA]</scope>
    <source>
        <strain evidence="2 3">B156</strain>
    </source>
</reference>
<gene>
    <name evidence="2" type="ORF">HK415_12945</name>
</gene>
<proteinExistence type="predicted"/>
<comment type="caution">
    <text evidence="2">The sequence shown here is derived from an EMBL/GenBank/DDBJ whole genome shotgun (WGS) entry which is preliminary data.</text>
</comment>
<dbReference type="EMBL" id="JABFCS010000001">
    <property type="protein sequence ID" value="NNU43863.1"/>
    <property type="molecule type" value="Genomic_DNA"/>
</dbReference>
<protein>
    <submittedName>
        <fullName evidence="2">Transglutaminase domain-containing protein</fullName>
    </submittedName>
</protein>
<dbReference type="Pfam" id="PF01841">
    <property type="entry name" value="Transglut_core"/>
    <property type="match status" value="1"/>
</dbReference>
<reference evidence="2 3" key="2">
    <citation type="submission" date="2020-06" db="EMBL/GenBank/DDBJ databases">
        <title>Ramlibacter rhizophilus sp. nov., isolated from rhizosphere soil of national flower Mugunghwa from South Korea.</title>
        <authorList>
            <person name="Zheng-Fei Y."/>
            <person name="Huan T."/>
        </authorList>
    </citation>
    <scope>NUCLEOTIDE SEQUENCE [LARGE SCALE GENOMIC DNA]</scope>
    <source>
        <strain evidence="2 3">B156</strain>
    </source>
</reference>
<accession>A0A849KIH9</accession>
<name>A0A849KIH9_9BURK</name>
<sequence>MALSARLPLAAGADDPQLWLRPSALLDLEDPKLRLRVHALTQLCKNEREKALAIYGHVKRLPLARRVKLRALTAREVFDAGRGDAPDKATLLVAMLRIAQLPARIRYVTLAGEILRGIAPGLREAARPIVEIWLHGRWLRTDTYIFDPTCMAAARQRLRDLGWEWGYGIHVNGNMLWDGYEDSFLGGVPTECDLMVVRDLGVFHDARDFMRSRAFRRHYTTVRILHWTLLAPMVDWVLRNLRSGTMRPLPQPQPPSSKLN</sequence>